<dbReference type="PANTHER" id="PTHR11571">
    <property type="entry name" value="GLUTATHIONE S-TRANSFERASE"/>
    <property type="match status" value="1"/>
</dbReference>
<dbReference type="PANTHER" id="PTHR11571:SF256">
    <property type="entry name" value="GST C-TERMINAL DOMAIN-CONTAINING PROTEIN-RELATED"/>
    <property type="match status" value="1"/>
</dbReference>
<dbReference type="CDD" id="cd03192">
    <property type="entry name" value="GST_C_Sigma_like"/>
    <property type="match status" value="1"/>
</dbReference>
<dbReference type="PROSITE" id="PS50404">
    <property type="entry name" value="GST_NTER"/>
    <property type="match status" value="1"/>
</dbReference>
<dbReference type="InterPro" id="IPR010987">
    <property type="entry name" value="Glutathione-S-Trfase_C-like"/>
</dbReference>
<dbReference type="GO" id="GO:0004364">
    <property type="term" value="F:glutathione transferase activity"/>
    <property type="evidence" value="ECO:0007669"/>
    <property type="project" value="UniProtKB-EC"/>
</dbReference>
<dbReference type="InterPro" id="IPR040079">
    <property type="entry name" value="Glutathione_S-Trfase"/>
</dbReference>
<evidence type="ECO:0000313" key="9">
    <source>
        <dbReference type="Proteomes" id="UP001177023"/>
    </source>
</evidence>
<sequence length="206" mass="23987">MVHYKLTYFAFNGLGENCRQLFALANVDFEDDRVEVEDWPKVKPTTPFGQMPILEVEGKRIPQSKAIARYLARKFGFAGQTELEQAEVDAWGDQISDYIMETIFYFRYKTGFASGDPEAEFKNVVIPARERFFPIVVKQLKENGSGYLIGNKVTWADLYLNNHVETFMNFDAGYLDKYPEILAHLKKVRDIPALKKWIEKRPKHKY</sequence>
<dbReference type="Gene3D" id="1.20.1050.10">
    <property type="match status" value="1"/>
</dbReference>
<dbReference type="SFLD" id="SFLDG01205">
    <property type="entry name" value="AMPS.1"/>
    <property type="match status" value="1"/>
</dbReference>
<dbReference type="InterPro" id="IPR036282">
    <property type="entry name" value="Glutathione-S-Trfase_C_sf"/>
</dbReference>
<comment type="similarity">
    <text evidence="3">Belongs to the GST superfamily. Sigma family.</text>
</comment>
<feature type="non-terminal residue" evidence="8">
    <location>
        <position position="1"/>
    </location>
</feature>
<evidence type="ECO:0000256" key="4">
    <source>
        <dbReference type="ARBA" id="ARBA00047960"/>
    </source>
</evidence>
<gene>
    <name evidence="8" type="ORF">MSPICULIGERA_LOCUS13052</name>
</gene>
<dbReference type="AlphaFoldDB" id="A0AA36G150"/>
<dbReference type="FunFam" id="3.40.30.10:FF:000189">
    <property type="entry name" value="Glutathione S-Transferase"/>
    <property type="match status" value="1"/>
</dbReference>
<keyword evidence="2" id="KW-0808">Transferase</keyword>
<dbReference type="InterPro" id="IPR004046">
    <property type="entry name" value="GST_C"/>
</dbReference>
<dbReference type="InterPro" id="IPR036249">
    <property type="entry name" value="Thioredoxin-like_sf"/>
</dbReference>
<organism evidence="8 9">
    <name type="scientific">Mesorhabditis spiculigera</name>
    <dbReference type="NCBI Taxonomy" id="96644"/>
    <lineage>
        <taxon>Eukaryota</taxon>
        <taxon>Metazoa</taxon>
        <taxon>Ecdysozoa</taxon>
        <taxon>Nematoda</taxon>
        <taxon>Chromadorea</taxon>
        <taxon>Rhabditida</taxon>
        <taxon>Rhabditina</taxon>
        <taxon>Rhabditomorpha</taxon>
        <taxon>Rhabditoidea</taxon>
        <taxon>Rhabditidae</taxon>
        <taxon>Mesorhabditinae</taxon>
        <taxon>Mesorhabditis</taxon>
    </lineage>
</organism>
<dbReference type="CDD" id="cd03039">
    <property type="entry name" value="GST_N_Sigma_like"/>
    <property type="match status" value="1"/>
</dbReference>
<evidence type="ECO:0000313" key="8">
    <source>
        <dbReference type="EMBL" id="CAJ0574724.1"/>
    </source>
</evidence>
<dbReference type="InterPro" id="IPR050213">
    <property type="entry name" value="GST_superfamily"/>
</dbReference>
<dbReference type="Proteomes" id="UP001177023">
    <property type="component" value="Unassembled WGS sequence"/>
</dbReference>
<evidence type="ECO:0000256" key="5">
    <source>
        <dbReference type="ARBA" id="ARBA00078118"/>
    </source>
</evidence>
<dbReference type="EMBL" id="CATQJA010002632">
    <property type="protein sequence ID" value="CAJ0574724.1"/>
    <property type="molecule type" value="Genomic_DNA"/>
</dbReference>
<dbReference type="FunFam" id="1.20.1050.10:FF:000031">
    <property type="entry name" value="Glutathione S-Transferase"/>
    <property type="match status" value="1"/>
</dbReference>
<dbReference type="Gene3D" id="3.40.30.10">
    <property type="entry name" value="Glutaredoxin"/>
    <property type="match status" value="1"/>
</dbReference>
<evidence type="ECO:0000259" key="6">
    <source>
        <dbReference type="PROSITE" id="PS50404"/>
    </source>
</evidence>
<dbReference type="SFLD" id="SFLDG00363">
    <property type="entry name" value="AMPS_(cytGST):_Alpha-__Mu-__Pi"/>
    <property type="match status" value="1"/>
</dbReference>
<evidence type="ECO:0000256" key="3">
    <source>
        <dbReference type="ARBA" id="ARBA00038317"/>
    </source>
</evidence>
<comment type="catalytic activity">
    <reaction evidence="4">
        <text>RX + glutathione = an S-substituted glutathione + a halide anion + H(+)</text>
        <dbReference type="Rhea" id="RHEA:16437"/>
        <dbReference type="ChEBI" id="CHEBI:15378"/>
        <dbReference type="ChEBI" id="CHEBI:16042"/>
        <dbReference type="ChEBI" id="CHEBI:17792"/>
        <dbReference type="ChEBI" id="CHEBI:57925"/>
        <dbReference type="ChEBI" id="CHEBI:90779"/>
        <dbReference type="EC" id="2.5.1.18"/>
    </reaction>
</comment>
<keyword evidence="9" id="KW-1185">Reference proteome</keyword>
<protein>
    <recommendedName>
        <fullName evidence="1">glutathione transferase</fullName>
        <ecNumber evidence="1">2.5.1.18</ecNumber>
    </recommendedName>
    <alternativeName>
        <fullName evidence="5">GST class-sigma</fullName>
    </alternativeName>
</protein>
<dbReference type="EC" id="2.5.1.18" evidence="1"/>
<feature type="domain" description="GST N-terminal" evidence="6">
    <location>
        <begin position="2"/>
        <end position="79"/>
    </location>
</feature>
<evidence type="ECO:0000256" key="2">
    <source>
        <dbReference type="ARBA" id="ARBA00022679"/>
    </source>
</evidence>
<dbReference type="GO" id="GO:0005737">
    <property type="term" value="C:cytoplasm"/>
    <property type="evidence" value="ECO:0007669"/>
    <property type="project" value="UniProtKB-ARBA"/>
</dbReference>
<reference evidence="8" key="1">
    <citation type="submission" date="2023-06" db="EMBL/GenBank/DDBJ databases">
        <authorList>
            <person name="Delattre M."/>
        </authorList>
    </citation>
    <scope>NUCLEOTIDE SEQUENCE</scope>
    <source>
        <strain evidence="8">AF72</strain>
    </source>
</reference>
<accession>A0AA36G150</accession>
<dbReference type="SUPFAM" id="SSF52833">
    <property type="entry name" value="Thioredoxin-like"/>
    <property type="match status" value="1"/>
</dbReference>
<name>A0AA36G150_9BILA</name>
<dbReference type="SFLD" id="SFLDS00019">
    <property type="entry name" value="Glutathione_Transferase_(cytos"/>
    <property type="match status" value="1"/>
</dbReference>
<feature type="domain" description="GST C-terminal" evidence="7">
    <location>
        <begin position="81"/>
        <end position="206"/>
    </location>
</feature>
<proteinExistence type="inferred from homology"/>
<evidence type="ECO:0000259" key="7">
    <source>
        <dbReference type="PROSITE" id="PS50405"/>
    </source>
</evidence>
<dbReference type="GO" id="GO:0006749">
    <property type="term" value="P:glutathione metabolic process"/>
    <property type="evidence" value="ECO:0007669"/>
    <property type="project" value="TreeGrafter"/>
</dbReference>
<dbReference type="Pfam" id="PF02798">
    <property type="entry name" value="GST_N"/>
    <property type="match status" value="1"/>
</dbReference>
<dbReference type="InterPro" id="IPR004045">
    <property type="entry name" value="Glutathione_S-Trfase_N"/>
</dbReference>
<comment type="caution">
    <text evidence="8">The sequence shown here is derived from an EMBL/GenBank/DDBJ whole genome shotgun (WGS) entry which is preliminary data.</text>
</comment>
<dbReference type="SUPFAM" id="SSF47616">
    <property type="entry name" value="GST C-terminal domain-like"/>
    <property type="match status" value="1"/>
</dbReference>
<dbReference type="PROSITE" id="PS50405">
    <property type="entry name" value="GST_CTER"/>
    <property type="match status" value="1"/>
</dbReference>
<evidence type="ECO:0000256" key="1">
    <source>
        <dbReference type="ARBA" id="ARBA00012452"/>
    </source>
</evidence>
<dbReference type="Pfam" id="PF14497">
    <property type="entry name" value="GST_C_3"/>
    <property type="match status" value="1"/>
</dbReference>